<dbReference type="SUPFAM" id="SSF54686">
    <property type="entry name" value="Ribosomal protein L16p/L10e"/>
    <property type="match status" value="1"/>
</dbReference>
<dbReference type="InterPro" id="IPR036920">
    <property type="entry name" value="Ribosomal_uL16_sf"/>
</dbReference>
<name>A0A059SNV9_9EUKA</name>
<dbReference type="GO" id="GO:0003735">
    <property type="term" value="F:structural constituent of ribosome"/>
    <property type="evidence" value="ECO:0007669"/>
    <property type="project" value="InterPro"/>
</dbReference>
<dbReference type="AlphaFoldDB" id="A0A059SNV9"/>
<sequence length="137" mass="15707">MLSPKRMKFRRYHRFKNAGVATRSNKLIFGQFGLKSITSSWLTSRQIEAGRRAITRHVRRGGKLWIRIYPDKPITFRPPETRMGSGKGAPDFWVAVVKCGNMLYEISGISEFIARGAMRVASFKLPVKTRFMKIGIE</sequence>
<dbReference type="Pfam" id="PF00252">
    <property type="entry name" value="Ribosomal_L16"/>
    <property type="match status" value="1"/>
</dbReference>
<dbReference type="InterPro" id="IPR016180">
    <property type="entry name" value="Ribosomal_uL16_dom"/>
</dbReference>
<geneLocation type="plastid" evidence="5"/>
<dbReference type="InterPro" id="IPR000114">
    <property type="entry name" value="Ribosomal_uL16_bact-type"/>
</dbReference>
<dbReference type="PROSITE" id="PS00701">
    <property type="entry name" value="RIBOSOMAL_L16_2"/>
    <property type="match status" value="1"/>
</dbReference>
<evidence type="ECO:0000256" key="1">
    <source>
        <dbReference type="ARBA" id="ARBA00008931"/>
    </source>
</evidence>
<evidence type="ECO:0000256" key="3">
    <source>
        <dbReference type="ARBA" id="ARBA00023274"/>
    </source>
</evidence>
<comment type="similarity">
    <text evidence="1 4">Belongs to the universal ribosomal protein uL16 family.</text>
</comment>
<dbReference type="GO" id="GO:0019843">
    <property type="term" value="F:rRNA binding"/>
    <property type="evidence" value="ECO:0007669"/>
    <property type="project" value="InterPro"/>
</dbReference>
<dbReference type="GO" id="GO:0032543">
    <property type="term" value="P:mitochondrial translation"/>
    <property type="evidence" value="ECO:0007669"/>
    <property type="project" value="TreeGrafter"/>
</dbReference>
<dbReference type="Gene3D" id="3.90.1170.10">
    <property type="entry name" value="Ribosomal protein L10e/L16"/>
    <property type="match status" value="1"/>
</dbReference>
<evidence type="ECO:0000256" key="4">
    <source>
        <dbReference type="RuleBase" id="RU004413"/>
    </source>
</evidence>
<dbReference type="PANTHER" id="PTHR12220:SF13">
    <property type="entry name" value="LARGE RIBOSOMAL SUBUNIT PROTEIN UL16M"/>
    <property type="match status" value="1"/>
</dbReference>
<organism evidence="5 6">
    <name type="scientific">Lotharella oceanica</name>
    <dbReference type="NCBI Taxonomy" id="641309"/>
    <lineage>
        <taxon>Eukaryota</taxon>
        <taxon>Sar</taxon>
        <taxon>Rhizaria</taxon>
        <taxon>Cercozoa</taxon>
        <taxon>Chlorarachniophyceae</taxon>
        <taxon>Lotharella</taxon>
    </lineage>
</organism>
<dbReference type="FunFam" id="3.90.1170.10:FF:000001">
    <property type="entry name" value="50S ribosomal protein L16"/>
    <property type="match status" value="1"/>
</dbReference>
<evidence type="ECO:0000313" key="5">
    <source>
        <dbReference type="EMBL" id="AGY61442.1"/>
    </source>
</evidence>
<dbReference type="CDD" id="cd01433">
    <property type="entry name" value="Ribosomal_L16_L10e"/>
    <property type="match status" value="1"/>
</dbReference>
<keyword evidence="5" id="KW-0934">Plastid</keyword>
<accession>A0A059SNV9</accession>
<dbReference type="NCBIfam" id="TIGR01164">
    <property type="entry name" value="rplP_bact"/>
    <property type="match status" value="1"/>
</dbReference>
<keyword evidence="3 4" id="KW-0687">Ribonucleoprotein</keyword>
<dbReference type="EMBL" id="KF438023">
    <property type="protein sequence ID" value="AGY61442.1"/>
    <property type="molecule type" value="Genomic_DNA"/>
</dbReference>
<dbReference type="HAMAP" id="MF_01342">
    <property type="entry name" value="Ribosomal_uL16"/>
    <property type="match status" value="1"/>
</dbReference>
<evidence type="ECO:0000256" key="2">
    <source>
        <dbReference type="ARBA" id="ARBA00022980"/>
    </source>
</evidence>
<keyword evidence="2 4" id="KW-0689">Ribosomal protein</keyword>
<evidence type="ECO:0000313" key="6">
    <source>
        <dbReference type="Proteomes" id="UP000243670"/>
    </source>
</evidence>
<dbReference type="Proteomes" id="UP000243670">
    <property type="component" value="Plastid Pltd"/>
</dbReference>
<proteinExistence type="inferred from homology"/>
<dbReference type="InterPro" id="IPR020798">
    <property type="entry name" value="Ribosomal_uL16_CS"/>
</dbReference>
<protein>
    <submittedName>
        <fullName evidence="5">50S ribosomal protein L16</fullName>
    </submittedName>
</protein>
<dbReference type="PANTHER" id="PTHR12220">
    <property type="entry name" value="50S/60S RIBOSOMAL PROTEIN L16"/>
    <property type="match status" value="1"/>
</dbReference>
<dbReference type="InterPro" id="IPR047873">
    <property type="entry name" value="Ribosomal_uL16"/>
</dbReference>
<dbReference type="PRINTS" id="PR00060">
    <property type="entry name" value="RIBOSOMALL16"/>
</dbReference>
<gene>
    <name evidence="5" type="primary">rpl16</name>
    <name evidence="5" type="ORF">M951_p77</name>
</gene>
<dbReference type="GO" id="GO:0005762">
    <property type="term" value="C:mitochondrial large ribosomal subunit"/>
    <property type="evidence" value="ECO:0007669"/>
    <property type="project" value="TreeGrafter"/>
</dbReference>
<dbReference type="PROSITE" id="PS00586">
    <property type="entry name" value="RIBOSOMAL_L16_1"/>
    <property type="match status" value="1"/>
</dbReference>
<reference evidence="5 6" key="1">
    <citation type="journal article" date="2014" name="BMC Genomics">
        <title>Nucleomorph and plastid genome sequences of the chlorarachniophyte Lotharella oceanica: convergent reductive evolution and frequent recombination in nucleomorph-bearing algae.</title>
        <authorList>
            <person name="Tanifuji G."/>
            <person name="Onodera N.T."/>
            <person name="Brown M.W."/>
            <person name="Curtis B.A."/>
            <person name="Roger A.J."/>
            <person name="Ka-Shu Wong G."/>
            <person name="Melkonian M."/>
            <person name="Archibald J.M."/>
        </authorList>
    </citation>
    <scope>NUCLEOTIDE SEQUENCE [LARGE SCALE GENOMIC DNA]</scope>
    <source>
        <strain evidence="5 6">CCMP622</strain>
    </source>
</reference>